<dbReference type="HOGENOM" id="CLU_3308640_0_0_0"/>
<dbReference type="PaxDb" id="309799-DICTH_0592"/>
<gene>
    <name evidence="1" type="ordered locus">DICTH_0592</name>
</gene>
<dbReference type="EMBL" id="CP001146">
    <property type="protein sequence ID" value="ACI18436.1"/>
    <property type="molecule type" value="Genomic_DNA"/>
</dbReference>
<reference evidence="1 2" key="1">
    <citation type="journal article" date="2014" name="Genome Announc.">
        <title>Complete Genome Sequence of the Extreme Thermophile Dictyoglomus thermophilum H-6-12.</title>
        <authorList>
            <person name="Coil D.A."/>
            <person name="Badger J.H."/>
            <person name="Forberger H.C."/>
            <person name="Riggs F."/>
            <person name="Madupu R."/>
            <person name="Fedorova N."/>
            <person name="Ward N."/>
            <person name="Robb F.T."/>
            <person name="Eisen J.A."/>
        </authorList>
    </citation>
    <scope>NUCLEOTIDE SEQUENCE [LARGE SCALE GENOMIC DNA]</scope>
    <source>
        <strain evidence="2">ATCC 35947 / DSM 3960 / H-6-12</strain>
    </source>
</reference>
<dbReference type="Proteomes" id="UP000001733">
    <property type="component" value="Chromosome"/>
</dbReference>
<evidence type="ECO:0000313" key="2">
    <source>
        <dbReference type="Proteomes" id="UP000001733"/>
    </source>
</evidence>
<organism evidence="1 2">
    <name type="scientific">Dictyoglomus thermophilum (strain ATCC 35947 / DSM 3960 / H-6-12)</name>
    <dbReference type="NCBI Taxonomy" id="309799"/>
    <lineage>
        <taxon>Bacteria</taxon>
        <taxon>Pseudomonadati</taxon>
        <taxon>Dictyoglomota</taxon>
        <taxon>Dictyoglomia</taxon>
        <taxon>Dictyoglomales</taxon>
        <taxon>Dictyoglomaceae</taxon>
        <taxon>Dictyoglomus</taxon>
    </lineage>
</organism>
<accession>B5YD66</accession>
<sequence>MIPTSSTIITVLTISHLLKKEGEIYILPLLRFFIFYNLK</sequence>
<protein>
    <submittedName>
        <fullName evidence="1">Uncharacterized protein</fullName>
    </submittedName>
</protein>
<keyword evidence="2" id="KW-1185">Reference proteome</keyword>
<dbReference type="AlphaFoldDB" id="B5YD66"/>
<evidence type="ECO:0000313" key="1">
    <source>
        <dbReference type="EMBL" id="ACI18436.1"/>
    </source>
</evidence>
<dbReference type="KEGG" id="dth:DICTH_0592"/>
<name>B5YD66_DICT6</name>
<proteinExistence type="predicted"/>